<protein>
    <submittedName>
        <fullName evidence="6">Protease inhibitor Epi11</fullName>
    </submittedName>
</protein>
<dbReference type="PANTHER" id="PTHR10913">
    <property type="entry name" value="FOLLISTATIN-RELATED"/>
    <property type="match status" value="1"/>
</dbReference>
<feature type="chain" id="PRO_5012058902" evidence="4">
    <location>
        <begin position="20"/>
        <end position="327"/>
    </location>
</feature>
<comment type="caution">
    <text evidence="6">The sequence shown here is derived from an EMBL/GenBank/DDBJ whole genome shotgun (WGS) entry which is preliminary data.</text>
</comment>
<evidence type="ECO:0000259" key="5">
    <source>
        <dbReference type="PROSITE" id="PS51465"/>
    </source>
</evidence>
<feature type="domain" description="Kazal-like" evidence="5">
    <location>
        <begin position="83"/>
        <end position="135"/>
    </location>
</feature>
<evidence type="ECO:0000256" key="4">
    <source>
        <dbReference type="SAM" id="SignalP"/>
    </source>
</evidence>
<gene>
    <name evidence="6" type="ORF">PHMEG_00028351</name>
</gene>
<dbReference type="InterPro" id="IPR036058">
    <property type="entry name" value="Kazal_dom_sf"/>
</dbReference>
<dbReference type="SMART" id="SM00280">
    <property type="entry name" value="KAZAL"/>
    <property type="match status" value="5"/>
</dbReference>
<keyword evidence="7" id="KW-1185">Reference proteome</keyword>
<dbReference type="InterPro" id="IPR050653">
    <property type="entry name" value="Prot_Inhib_GrowthFact_Antg"/>
</dbReference>
<feature type="signal peptide" evidence="4">
    <location>
        <begin position="1"/>
        <end position="19"/>
    </location>
</feature>
<feature type="domain" description="Kazal-like" evidence="5">
    <location>
        <begin position="28"/>
        <end position="80"/>
    </location>
</feature>
<accession>A0A225V558</accession>
<evidence type="ECO:0000256" key="3">
    <source>
        <dbReference type="ARBA" id="ARBA00023157"/>
    </source>
</evidence>
<dbReference type="Pfam" id="PF00050">
    <property type="entry name" value="Kazal_1"/>
    <property type="match status" value="5"/>
</dbReference>
<name>A0A225V558_9STRA</name>
<dbReference type="Proteomes" id="UP000198211">
    <property type="component" value="Unassembled WGS sequence"/>
</dbReference>
<reference evidence="7" key="1">
    <citation type="submission" date="2017-03" db="EMBL/GenBank/DDBJ databases">
        <title>Phytopthora megakarya and P. palmivora, two closely related causual agents of cacao black pod achieved similar genome size and gene model numbers by different mechanisms.</title>
        <authorList>
            <person name="Ali S."/>
            <person name="Shao J."/>
            <person name="Larry D.J."/>
            <person name="Kronmiller B."/>
            <person name="Shen D."/>
            <person name="Strem M.D."/>
            <person name="Melnick R.L."/>
            <person name="Guiltinan M.J."/>
            <person name="Tyler B.M."/>
            <person name="Meinhardt L.W."/>
            <person name="Bailey B.A."/>
        </authorList>
    </citation>
    <scope>NUCLEOTIDE SEQUENCE [LARGE SCALE GENOMIC DNA]</scope>
    <source>
        <strain evidence="7">zdho120</strain>
    </source>
</reference>
<evidence type="ECO:0000313" key="7">
    <source>
        <dbReference type="Proteomes" id="UP000198211"/>
    </source>
</evidence>
<dbReference type="AlphaFoldDB" id="A0A225V558"/>
<evidence type="ECO:0000256" key="1">
    <source>
        <dbReference type="ARBA" id="ARBA00022690"/>
    </source>
</evidence>
<dbReference type="CDD" id="cd00104">
    <property type="entry name" value="KAZAL_FS"/>
    <property type="match status" value="5"/>
</dbReference>
<dbReference type="GO" id="GO:0005576">
    <property type="term" value="C:extracellular region"/>
    <property type="evidence" value="ECO:0007669"/>
    <property type="project" value="TreeGrafter"/>
</dbReference>
<keyword evidence="2" id="KW-0722">Serine protease inhibitor</keyword>
<sequence length="327" mass="33403">MKTAIRLVLAATAVASVHAGYVQQSTAASNSTDCSYVCTADYAPVCGSDGKTYSNECYLNLADCESDESITQVSEGECPTQTGNSGSGCPDVCPAIYQPVCGSDDVTYGNDCLLGIAQCKNDDSITKVSDGECPGTSSYGSTSGCPEMCPKIFQPVCGSDGVTYGNECELNVASCKNGNTITKVSDGQCSGASTSSTGSYISECPTVCIEIYKPVCGSDGVTYSNSCFLGIATCKNPSITQASDGACVASEGSNQTTNPGQSSVDSESSSTSACPSVCNTLYAPVCGSDGVTYGNDCELEVASCNHPDLHITKVADKACSDDCKTGF</sequence>
<dbReference type="SUPFAM" id="SSF100895">
    <property type="entry name" value="Kazal-type serine protease inhibitors"/>
    <property type="match status" value="5"/>
</dbReference>
<dbReference type="InterPro" id="IPR002350">
    <property type="entry name" value="Kazal_dom"/>
</dbReference>
<organism evidence="6 7">
    <name type="scientific">Phytophthora megakarya</name>
    <dbReference type="NCBI Taxonomy" id="4795"/>
    <lineage>
        <taxon>Eukaryota</taxon>
        <taxon>Sar</taxon>
        <taxon>Stramenopiles</taxon>
        <taxon>Oomycota</taxon>
        <taxon>Peronosporomycetes</taxon>
        <taxon>Peronosporales</taxon>
        <taxon>Peronosporaceae</taxon>
        <taxon>Phytophthora</taxon>
    </lineage>
</organism>
<feature type="domain" description="Kazal-like" evidence="5">
    <location>
        <begin position="268"/>
        <end position="325"/>
    </location>
</feature>
<dbReference type="PANTHER" id="PTHR10913:SF45">
    <property type="entry name" value="FOLLISTATIN, ISOFORM A-RELATED"/>
    <property type="match status" value="1"/>
</dbReference>
<feature type="domain" description="Kazal-like" evidence="5">
    <location>
        <begin position="139"/>
        <end position="191"/>
    </location>
</feature>
<dbReference type="STRING" id="4795.A0A225V558"/>
<proteinExistence type="predicted"/>
<keyword evidence="3" id="KW-1015">Disulfide bond</keyword>
<dbReference type="PROSITE" id="PS51465">
    <property type="entry name" value="KAZAL_2"/>
    <property type="match status" value="5"/>
</dbReference>
<dbReference type="OrthoDB" id="343609at2759"/>
<feature type="domain" description="Kazal-like" evidence="5">
    <location>
        <begin position="198"/>
        <end position="249"/>
    </location>
</feature>
<dbReference type="Gene3D" id="3.30.60.30">
    <property type="match status" value="5"/>
</dbReference>
<evidence type="ECO:0000313" key="6">
    <source>
        <dbReference type="EMBL" id="OWZ00453.1"/>
    </source>
</evidence>
<keyword evidence="1" id="KW-0646">Protease inhibitor</keyword>
<keyword evidence="4" id="KW-0732">Signal</keyword>
<dbReference type="EMBL" id="NBNE01007596">
    <property type="protein sequence ID" value="OWZ00453.1"/>
    <property type="molecule type" value="Genomic_DNA"/>
</dbReference>
<evidence type="ECO:0000256" key="2">
    <source>
        <dbReference type="ARBA" id="ARBA00022900"/>
    </source>
</evidence>